<feature type="disulfide bond" evidence="16">
    <location>
        <begin position="385"/>
        <end position="394"/>
    </location>
</feature>
<evidence type="ECO:0000256" key="9">
    <source>
        <dbReference type="ARBA" id="ARBA00022943"/>
    </source>
</evidence>
<sequence>FAVTTQSKIEFFDYSWSPKFEAAHQFKELSSMTFDETAEKIYFNDRINGSIFSLKISSTASSNHEIEHVVLGNTTNEIILGLAVDPLDQMIYWTDSKNKKIYRKSITDSSIVELVHDFSKERTIPDGIAIDICRRKLYWTNSNHNKATVERSNLNGEDHEVLIDSKLFLPHGIVVDQFADKLYWVVDQEGIHFSVESADLDGSNRQVLIEGLNNIPHNLIVSRELYIGQILCVKVSVRSFSGRPKGIISRVGFLTNLSNDKECKAVINSISSRMLALATTSTVSPQTQMKKEIFCMNGAEYNAISGGCICKIGFSGTRCEIRECQNYCVHGTCTVNEYGYPKCFCKQGFYGERCENYLCADHCLNGGKCKIEEDENEELKPTCECPDNFIGPRCEFNSTEVCSVFCKLLKYDSESPVPYGCSEVCETLDIVDKELITSSAAKYLKQIEDCNTKLNLTIVFAVVGLLVALVLVFCIVKVVKSFYKTSRPKIKKTFVVKKNYTQTPLTSRPVAAEQCEITIENCCNMNICDTPCFDPQLLQQSLDKKTKEDKKMLLNNMEGDLY</sequence>
<reference evidence="20" key="2">
    <citation type="submission" date="2015-06" db="UniProtKB">
        <authorList>
            <consortium name="EnsemblMetazoa"/>
        </authorList>
    </citation>
    <scope>IDENTIFICATION</scope>
</reference>
<evidence type="ECO:0000256" key="16">
    <source>
        <dbReference type="PROSITE-ProRule" id="PRU00076"/>
    </source>
</evidence>
<evidence type="ECO:0000256" key="10">
    <source>
        <dbReference type="ARBA" id="ARBA00022989"/>
    </source>
</evidence>
<dbReference type="EMBL" id="CAQQ02142924">
    <property type="status" value="NOT_ANNOTATED_CDS"/>
    <property type="molecule type" value="Genomic_DNA"/>
</dbReference>
<reference evidence="21" key="1">
    <citation type="submission" date="2013-02" db="EMBL/GenBank/DDBJ databases">
        <authorList>
            <person name="Hughes D."/>
        </authorList>
    </citation>
    <scope>NUCLEOTIDE SEQUENCE</scope>
    <source>
        <strain>Durham</strain>
        <strain evidence="21">NC isolate 2 -- Noor lab</strain>
    </source>
</reference>
<keyword evidence="11 18" id="KW-0472">Membrane</keyword>
<comment type="caution">
    <text evidence="16">Lacks conserved residue(s) required for the propagation of feature annotation.</text>
</comment>
<dbReference type="SMART" id="SM00181">
    <property type="entry name" value="EGF"/>
    <property type="match status" value="3"/>
</dbReference>
<keyword evidence="12 16" id="KW-1015">Disulfide bond</keyword>
<dbReference type="PROSITE" id="PS51120">
    <property type="entry name" value="LDLRB"/>
    <property type="match status" value="1"/>
</dbReference>
<feature type="disulfide bond" evidence="16">
    <location>
        <begin position="359"/>
        <end position="369"/>
    </location>
</feature>
<comment type="similarity">
    <text evidence="14">Belongs to the cueball family.</text>
</comment>
<dbReference type="PANTHER" id="PTHR46513:SF42">
    <property type="entry name" value="PROTEIN CUEBALL"/>
    <property type="match status" value="1"/>
</dbReference>
<evidence type="ECO:0000313" key="20">
    <source>
        <dbReference type="EnsemblMetazoa" id="MESCA002575-PA"/>
    </source>
</evidence>
<evidence type="ECO:0000256" key="3">
    <source>
        <dbReference type="ARBA" id="ARBA00022536"/>
    </source>
</evidence>
<dbReference type="SMART" id="SM00135">
    <property type="entry name" value="LY"/>
    <property type="match status" value="3"/>
</dbReference>
<dbReference type="AlphaFoldDB" id="T1GGQ1"/>
<evidence type="ECO:0000256" key="7">
    <source>
        <dbReference type="ARBA" id="ARBA00022782"/>
    </source>
</evidence>
<feature type="disulfide bond" evidence="16">
    <location>
        <begin position="345"/>
        <end position="354"/>
    </location>
</feature>
<dbReference type="PROSITE" id="PS50026">
    <property type="entry name" value="EGF_3"/>
    <property type="match status" value="2"/>
</dbReference>
<organism evidence="20 21">
    <name type="scientific">Megaselia scalaris</name>
    <name type="common">Humpbacked fly</name>
    <name type="synonym">Phora scalaris</name>
    <dbReference type="NCBI Taxonomy" id="36166"/>
    <lineage>
        <taxon>Eukaryota</taxon>
        <taxon>Metazoa</taxon>
        <taxon>Ecdysozoa</taxon>
        <taxon>Arthropoda</taxon>
        <taxon>Hexapoda</taxon>
        <taxon>Insecta</taxon>
        <taxon>Pterygota</taxon>
        <taxon>Neoptera</taxon>
        <taxon>Endopterygota</taxon>
        <taxon>Diptera</taxon>
        <taxon>Brachycera</taxon>
        <taxon>Muscomorpha</taxon>
        <taxon>Platypezoidea</taxon>
        <taxon>Phoridae</taxon>
        <taxon>Megaseliini</taxon>
        <taxon>Megaselia</taxon>
    </lineage>
</organism>
<dbReference type="OMA" id="RCEQNST"/>
<keyword evidence="13" id="KW-0325">Glycoprotein</keyword>
<evidence type="ECO:0000256" key="18">
    <source>
        <dbReference type="SAM" id="Phobius"/>
    </source>
</evidence>
<evidence type="ECO:0000256" key="2">
    <source>
        <dbReference type="ARBA" id="ARBA00022475"/>
    </source>
</evidence>
<name>T1GGQ1_MEGSC</name>
<feature type="domain" description="EGF-like" evidence="19">
    <location>
        <begin position="356"/>
        <end position="395"/>
    </location>
</feature>
<dbReference type="GO" id="GO:0007283">
    <property type="term" value="P:spermatogenesis"/>
    <property type="evidence" value="ECO:0007669"/>
    <property type="project" value="UniProtKB-KW"/>
</dbReference>
<accession>T1GGQ1</accession>
<dbReference type="SUPFAM" id="SSF57196">
    <property type="entry name" value="EGF/Laminin"/>
    <property type="match status" value="2"/>
</dbReference>
<feature type="transmembrane region" description="Helical" evidence="18">
    <location>
        <begin position="456"/>
        <end position="479"/>
    </location>
</feature>
<evidence type="ECO:0000256" key="8">
    <source>
        <dbReference type="ARBA" id="ARBA00022871"/>
    </source>
</evidence>
<dbReference type="PANTHER" id="PTHR46513">
    <property type="entry name" value="VITELLOGENIN RECEPTOR-LIKE PROTEIN-RELATED-RELATED"/>
    <property type="match status" value="1"/>
</dbReference>
<evidence type="ECO:0000313" key="21">
    <source>
        <dbReference type="Proteomes" id="UP000015102"/>
    </source>
</evidence>
<dbReference type="InterPro" id="IPR050778">
    <property type="entry name" value="Cueball_EGF_LRP_Nidogen"/>
</dbReference>
<dbReference type="GO" id="GO:0017147">
    <property type="term" value="F:Wnt-protein binding"/>
    <property type="evidence" value="ECO:0007669"/>
    <property type="project" value="TreeGrafter"/>
</dbReference>
<dbReference type="InterPro" id="IPR000033">
    <property type="entry name" value="LDLR_classB_rpt"/>
</dbReference>
<dbReference type="PROSITE" id="PS00022">
    <property type="entry name" value="EGF_1"/>
    <property type="match status" value="2"/>
</dbReference>
<keyword evidence="6" id="KW-0677">Repeat</keyword>
<evidence type="ECO:0000259" key="19">
    <source>
        <dbReference type="PROSITE" id="PS50026"/>
    </source>
</evidence>
<evidence type="ECO:0000256" key="11">
    <source>
        <dbReference type="ARBA" id="ARBA00023136"/>
    </source>
</evidence>
<proteinExistence type="inferred from homology"/>
<dbReference type="EMBL" id="CAQQ02142925">
    <property type="status" value="NOT_ANNOTATED_CDS"/>
    <property type="molecule type" value="Genomic_DNA"/>
</dbReference>
<dbReference type="Pfam" id="PF00058">
    <property type="entry name" value="Ldl_recept_b"/>
    <property type="match status" value="1"/>
</dbReference>
<keyword evidence="7" id="KW-0221">Differentiation</keyword>
<keyword evidence="8" id="KW-0744">Spermatogenesis</keyword>
<keyword evidence="3 16" id="KW-0245">EGF-like domain</keyword>
<evidence type="ECO:0000256" key="4">
    <source>
        <dbReference type="ARBA" id="ARBA00022692"/>
    </source>
</evidence>
<evidence type="ECO:0000256" key="6">
    <source>
        <dbReference type="ARBA" id="ARBA00022737"/>
    </source>
</evidence>
<keyword evidence="5" id="KW-0732">Signal</keyword>
<keyword evidence="2" id="KW-1003">Cell membrane</keyword>
<keyword evidence="10 18" id="KW-1133">Transmembrane helix</keyword>
<evidence type="ECO:0000256" key="5">
    <source>
        <dbReference type="ARBA" id="ARBA00022729"/>
    </source>
</evidence>
<dbReference type="InterPro" id="IPR011042">
    <property type="entry name" value="6-blade_b-propeller_TolB-like"/>
</dbReference>
<keyword evidence="4 18" id="KW-0812">Transmembrane</keyword>
<dbReference type="GO" id="GO:0060070">
    <property type="term" value="P:canonical Wnt signaling pathway"/>
    <property type="evidence" value="ECO:0007669"/>
    <property type="project" value="TreeGrafter"/>
</dbReference>
<feature type="domain" description="EGF-like" evidence="19">
    <location>
        <begin position="320"/>
        <end position="355"/>
    </location>
</feature>
<dbReference type="GO" id="GO:0005886">
    <property type="term" value="C:plasma membrane"/>
    <property type="evidence" value="ECO:0007669"/>
    <property type="project" value="UniProtKB-SubCell"/>
</dbReference>
<dbReference type="InterPro" id="IPR000742">
    <property type="entry name" value="EGF"/>
</dbReference>
<dbReference type="HOGENOM" id="CLU_026602_0_0_1"/>
<dbReference type="Gene3D" id="2.10.25.10">
    <property type="entry name" value="Laminin"/>
    <property type="match status" value="2"/>
</dbReference>
<dbReference type="GO" id="GO:0042813">
    <property type="term" value="F:Wnt receptor activity"/>
    <property type="evidence" value="ECO:0007669"/>
    <property type="project" value="TreeGrafter"/>
</dbReference>
<protein>
    <recommendedName>
        <fullName evidence="15">Protein cueball</fullName>
    </recommendedName>
</protein>
<evidence type="ECO:0000256" key="13">
    <source>
        <dbReference type="ARBA" id="ARBA00023180"/>
    </source>
</evidence>
<dbReference type="GO" id="GO:0048477">
    <property type="term" value="P:oogenesis"/>
    <property type="evidence" value="ECO:0007669"/>
    <property type="project" value="UniProtKB-KW"/>
</dbReference>
<keyword evidence="21" id="KW-1185">Reference proteome</keyword>
<dbReference type="PROSITE" id="PS01186">
    <property type="entry name" value="EGF_2"/>
    <property type="match status" value="1"/>
</dbReference>
<comment type="subcellular location">
    <subcellularLocation>
        <location evidence="1">Cell membrane</location>
        <topology evidence="1">Single-pass type I membrane protein</topology>
    </subcellularLocation>
</comment>
<evidence type="ECO:0000256" key="14">
    <source>
        <dbReference type="ARBA" id="ARBA00038070"/>
    </source>
</evidence>
<dbReference type="Proteomes" id="UP000015102">
    <property type="component" value="Unassembled WGS sequence"/>
</dbReference>
<dbReference type="STRING" id="36166.T1GGQ1"/>
<evidence type="ECO:0000256" key="15">
    <source>
        <dbReference type="ARBA" id="ARBA00040020"/>
    </source>
</evidence>
<evidence type="ECO:0000256" key="12">
    <source>
        <dbReference type="ARBA" id="ARBA00023157"/>
    </source>
</evidence>
<dbReference type="SUPFAM" id="SSF63825">
    <property type="entry name" value="YWTD domain"/>
    <property type="match status" value="1"/>
</dbReference>
<dbReference type="EMBL" id="CAQQ02142926">
    <property type="status" value="NOT_ANNOTATED_CDS"/>
    <property type="molecule type" value="Genomic_DNA"/>
</dbReference>
<keyword evidence="9" id="KW-0896">Oogenesis</keyword>
<dbReference type="EnsemblMetazoa" id="MESCA002575-RA">
    <property type="protein sequence ID" value="MESCA002575-PA"/>
    <property type="gene ID" value="MESCA002575"/>
</dbReference>
<evidence type="ECO:0000256" key="17">
    <source>
        <dbReference type="PROSITE-ProRule" id="PRU00461"/>
    </source>
</evidence>
<feature type="repeat" description="LDL-receptor class B" evidence="17">
    <location>
        <begin position="135"/>
        <end position="179"/>
    </location>
</feature>
<evidence type="ECO:0000256" key="1">
    <source>
        <dbReference type="ARBA" id="ARBA00004251"/>
    </source>
</evidence>
<dbReference type="Gene3D" id="2.120.10.30">
    <property type="entry name" value="TolB, C-terminal domain"/>
    <property type="match status" value="1"/>
</dbReference>